<accession>A0A9Q3V5Q8</accession>
<proteinExistence type="predicted"/>
<dbReference type="EMBL" id="JAJNAY010000002">
    <property type="protein sequence ID" value="MCD1118651.1"/>
    <property type="molecule type" value="Genomic_DNA"/>
</dbReference>
<keyword evidence="2" id="KW-1185">Reference proteome</keyword>
<gene>
    <name evidence="1" type="ORF">LO744_17565</name>
</gene>
<evidence type="ECO:0008006" key="3">
    <source>
        <dbReference type="Google" id="ProtNLM"/>
    </source>
</evidence>
<evidence type="ECO:0000313" key="2">
    <source>
        <dbReference type="Proteomes" id="UP001108025"/>
    </source>
</evidence>
<reference evidence="1" key="1">
    <citation type="submission" date="2021-11" db="EMBL/GenBank/DDBJ databases">
        <title>Description of novel Chryseobacterium species.</title>
        <authorList>
            <person name="Saticioglu I.B."/>
            <person name="Ay H."/>
            <person name="Altun S."/>
            <person name="Duman M."/>
        </authorList>
    </citation>
    <scope>NUCLEOTIDE SEQUENCE</scope>
    <source>
        <strain evidence="1">C-17</strain>
    </source>
</reference>
<sequence>MIKTEYLITFRIKEFFLEDSSSLNNLLMTNSLINIENDTLKFKEKEFSYNIISHEIKDKNQRLFKIIVGCTDENQIIDLSDFLKILREFVYKMEGRVNIIWDDISNYYSTKAYPEINKIENLLRKLITYFMISNFGQEWTEESIPLEVKNSIKNNRDKNNFLHNTDFIQLADYLFKPYSSKNVEILLRDIKKDSFNEDKKYLEQFVSKSNWERYFNNYVNCEDGFLLKNWTKLYELRCLVAHNSFINKNEFDEIISIIENLKGKFIDAISAIDDIIIPNDEKVTVIENVVSLKNELVNDFLSKWYPIYEEVYKLYIKNGYAADTSKPLREMVSDLTSKKVLTDEFSENLAIIGNIRQKIIHFEETLSDEEIINATNLAEEFYDNYILLEAPFYE</sequence>
<dbReference type="RefSeq" id="WP_230671695.1">
    <property type="nucleotide sequence ID" value="NZ_JAJNAY010000002.1"/>
</dbReference>
<comment type="caution">
    <text evidence="1">The sequence shown here is derived from an EMBL/GenBank/DDBJ whole genome shotgun (WGS) entry which is preliminary data.</text>
</comment>
<evidence type="ECO:0000313" key="1">
    <source>
        <dbReference type="EMBL" id="MCD1118651.1"/>
    </source>
</evidence>
<dbReference type="AlphaFoldDB" id="A0A9Q3V5Q8"/>
<protein>
    <recommendedName>
        <fullName evidence="3">Apea-like HEPN domain-containing protein</fullName>
    </recommendedName>
</protein>
<organism evidence="1 2">
    <name type="scientific">Chryseobacterium turcicum</name>
    <dbReference type="NCBI Taxonomy" id="2898076"/>
    <lineage>
        <taxon>Bacteria</taxon>
        <taxon>Pseudomonadati</taxon>
        <taxon>Bacteroidota</taxon>
        <taxon>Flavobacteriia</taxon>
        <taxon>Flavobacteriales</taxon>
        <taxon>Weeksellaceae</taxon>
        <taxon>Chryseobacterium group</taxon>
        <taxon>Chryseobacterium</taxon>
    </lineage>
</organism>
<dbReference type="Proteomes" id="UP001108025">
    <property type="component" value="Unassembled WGS sequence"/>
</dbReference>
<name>A0A9Q3V5Q8_9FLAO</name>